<dbReference type="Gene3D" id="1.10.530.40">
    <property type="match status" value="1"/>
</dbReference>
<evidence type="ECO:0000256" key="3">
    <source>
        <dbReference type="ARBA" id="ARBA00022638"/>
    </source>
</evidence>
<evidence type="ECO:0000313" key="7">
    <source>
        <dbReference type="EMBL" id="MBD7962385.1"/>
    </source>
</evidence>
<proteinExistence type="inferred from homology"/>
<evidence type="ECO:0000256" key="4">
    <source>
        <dbReference type="ARBA" id="ARBA00022801"/>
    </source>
</evidence>
<dbReference type="EC" id="3.2.1.17" evidence="6"/>
<evidence type="ECO:0000256" key="1">
    <source>
        <dbReference type="ARBA" id="ARBA00000632"/>
    </source>
</evidence>
<comment type="caution">
    <text evidence="7">The sequence shown here is derived from an EMBL/GenBank/DDBJ whole genome shotgun (WGS) entry which is preliminary data.</text>
</comment>
<dbReference type="InterPro" id="IPR043688">
    <property type="entry name" value="SAR_endolysin-like"/>
</dbReference>
<protein>
    <recommendedName>
        <fullName evidence="6">Lysozyme</fullName>
        <ecNumber evidence="6">3.2.1.17</ecNumber>
    </recommendedName>
</protein>
<organism evidence="7 8">
    <name type="scientific">Comamonas avium</name>
    <dbReference type="NCBI Taxonomy" id="2762231"/>
    <lineage>
        <taxon>Bacteria</taxon>
        <taxon>Pseudomonadati</taxon>
        <taxon>Pseudomonadota</taxon>
        <taxon>Betaproteobacteria</taxon>
        <taxon>Burkholderiales</taxon>
        <taxon>Comamonadaceae</taxon>
        <taxon>Comamonas</taxon>
    </lineage>
</organism>
<dbReference type="SUPFAM" id="SSF53955">
    <property type="entry name" value="Lysozyme-like"/>
    <property type="match status" value="1"/>
</dbReference>
<dbReference type="InterPro" id="IPR023346">
    <property type="entry name" value="Lysozyme-like_dom_sf"/>
</dbReference>
<comment type="catalytic activity">
    <reaction evidence="1 6">
        <text>Hydrolysis of (1-&gt;4)-beta-linkages between N-acetylmuramic acid and N-acetyl-D-glucosamine residues in a peptidoglycan and between N-acetyl-D-glucosamine residues in chitodextrins.</text>
        <dbReference type="EC" id="3.2.1.17"/>
    </reaction>
</comment>
<sequence length="185" mass="19997">MFQTAAHCHKALFCGRSFPTCHRLRDGLCCFWQTKLIAAIGASAAAPVVPLVAKYEGPVLRTYRDPIGIITACTGHTGPELRMGQTFTRQQCQDMLYQDLVQHADALGCITQPLTDGQRAAFLSFAFNVGEGAFCKSTLVRKANAGDVQGACAELSRWTYAGGKQLPGLVQRRAAERQMCEGGLA</sequence>
<comment type="similarity">
    <text evidence="6">Belongs to the glycosyl hydrolase 24 family.</text>
</comment>
<dbReference type="HAMAP" id="MF_04136">
    <property type="entry name" value="SAR_ENDOLYSIN"/>
    <property type="match status" value="1"/>
</dbReference>
<dbReference type="EMBL" id="JACSQK010000013">
    <property type="protein sequence ID" value="MBD7962385.1"/>
    <property type="molecule type" value="Genomic_DNA"/>
</dbReference>
<dbReference type="InterPro" id="IPR034690">
    <property type="entry name" value="Endolysin_T4_type"/>
</dbReference>
<gene>
    <name evidence="7" type="ORF">H9646_18105</name>
</gene>
<keyword evidence="8" id="KW-1185">Reference proteome</keyword>
<evidence type="ECO:0000256" key="6">
    <source>
        <dbReference type="RuleBase" id="RU003788"/>
    </source>
</evidence>
<dbReference type="InterPro" id="IPR051018">
    <property type="entry name" value="Bacteriophage_GH24"/>
</dbReference>
<dbReference type="InterPro" id="IPR002196">
    <property type="entry name" value="Glyco_hydro_24"/>
</dbReference>
<dbReference type="Proteomes" id="UP000634919">
    <property type="component" value="Unassembled WGS sequence"/>
</dbReference>
<keyword evidence="4 6" id="KW-0378">Hydrolase</keyword>
<keyword evidence="3 6" id="KW-0081">Bacteriolytic enzyme</keyword>
<dbReference type="Pfam" id="PF00959">
    <property type="entry name" value="Phage_lysozyme"/>
    <property type="match status" value="1"/>
</dbReference>
<dbReference type="PANTHER" id="PTHR38107">
    <property type="match status" value="1"/>
</dbReference>
<keyword evidence="2 6" id="KW-0929">Antimicrobial</keyword>
<dbReference type="InterPro" id="IPR023347">
    <property type="entry name" value="Lysozyme_dom_sf"/>
</dbReference>
<reference evidence="7 8" key="1">
    <citation type="submission" date="2020-08" db="EMBL/GenBank/DDBJ databases">
        <title>A Genomic Blueprint of the Chicken Gut Microbiome.</title>
        <authorList>
            <person name="Gilroy R."/>
            <person name="Ravi A."/>
            <person name="Getino M."/>
            <person name="Pursley I."/>
            <person name="Horton D.L."/>
            <person name="Alikhan N.-F."/>
            <person name="Baker D."/>
            <person name="Gharbi K."/>
            <person name="Hall N."/>
            <person name="Watson M."/>
            <person name="Adriaenssens E.M."/>
            <person name="Foster-Nyarko E."/>
            <person name="Jarju S."/>
            <person name="Secka A."/>
            <person name="Antonio M."/>
            <person name="Oren A."/>
            <person name="Chaudhuri R."/>
            <person name="La Ragione R.M."/>
            <person name="Hildebrand F."/>
            <person name="Pallen M.J."/>
        </authorList>
    </citation>
    <scope>NUCLEOTIDE SEQUENCE [LARGE SCALE GENOMIC DNA]</scope>
    <source>
        <strain evidence="7 8">Sa2CVA6</strain>
    </source>
</reference>
<name>A0ABR8SG26_9BURK</name>
<evidence type="ECO:0000256" key="5">
    <source>
        <dbReference type="ARBA" id="ARBA00023295"/>
    </source>
</evidence>
<accession>A0ABR8SG26</accession>
<dbReference type="PANTHER" id="PTHR38107:SF3">
    <property type="entry name" value="LYSOZYME RRRD-RELATED"/>
    <property type="match status" value="1"/>
</dbReference>
<dbReference type="CDD" id="cd16900">
    <property type="entry name" value="endolysin_R21-like"/>
    <property type="match status" value="1"/>
</dbReference>
<evidence type="ECO:0000256" key="2">
    <source>
        <dbReference type="ARBA" id="ARBA00022529"/>
    </source>
</evidence>
<keyword evidence="5 6" id="KW-0326">Glycosidase</keyword>
<dbReference type="HAMAP" id="MF_04110">
    <property type="entry name" value="ENDOLYSIN_T4"/>
    <property type="match status" value="1"/>
</dbReference>
<evidence type="ECO:0000313" key="8">
    <source>
        <dbReference type="Proteomes" id="UP000634919"/>
    </source>
</evidence>